<proteinExistence type="predicted"/>
<evidence type="ECO:0000256" key="1">
    <source>
        <dbReference type="SAM" id="SignalP"/>
    </source>
</evidence>
<evidence type="ECO:0000313" key="4">
    <source>
        <dbReference type="Proteomes" id="UP001597525"/>
    </source>
</evidence>
<dbReference type="Pfam" id="PF14289">
    <property type="entry name" value="DUF4369"/>
    <property type="match status" value="1"/>
</dbReference>
<reference evidence="4" key="1">
    <citation type="journal article" date="2019" name="Int. J. Syst. Evol. Microbiol.">
        <title>The Global Catalogue of Microorganisms (GCM) 10K type strain sequencing project: providing services to taxonomists for standard genome sequencing and annotation.</title>
        <authorList>
            <consortium name="The Broad Institute Genomics Platform"/>
            <consortium name="The Broad Institute Genome Sequencing Center for Infectious Disease"/>
            <person name="Wu L."/>
            <person name="Ma J."/>
        </authorList>
    </citation>
    <scope>NUCLEOTIDE SEQUENCE [LARGE SCALE GENOMIC DNA]</scope>
    <source>
        <strain evidence="4">KCTC 22814</strain>
    </source>
</reference>
<dbReference type="Proteomes" id="UP001597525">
    <property type="component" value="Unassembled WGS sequence"/>
</dbReference>
<sequence>MNKFFILYISVVCLSVIHASAQSRKPFTFQGKIDSTENALYYFQYKDRDSSIVDSIYLGKDGSFTISGQLSEPSRLFIAIKDKYDPRIVGPFSVYETWLEPGKDIRFHGFKLEERC</sequence>
<accession>A0ABW6BDU8</accession>
<feature type="domain" description="DUF4369" evidence="2">
    <location>
        <begin position="27"/>
        <end position="102"/>
    </location>
</feature>
<evidence type="ECO:0000313" key="3">
    <source>
        <dbReference type="EMBL" id="MFD2966875.1"/>
    </source>
</evidence>
<name>A0ABW6BDU8_9SPHI</name>
<dbReference type="InterPro" id="IPR025380">
    <property type="entry name" value="DUF4369"/>
</dbReference>
<dbReference type="EMBL" id="JBHUPB010000004">
    <property type="protein sequence ID" value="MFD2966875.1"/>
    <property type="molecule type" value="Genomic_DNA"/>
</dbReference>
<protein>
    <submittedName>
        <fullName evidence="3">DUF4369 domain-containing protein</fullName>
    </submittedName>
</protein>
<evidence type="ECO:0000259" key="2">
    <source>
        <dbReference type="Pfam" id="PF14289"/>
    </source>
</evidence>
<keyword evidence="1" id="KW-0732">Signal</keyword>
<comment type="caution">
    <text evidence="3">The sequence shown here is derived from an EMBL/GenBank/DDBJ whole genome shotgun (WGS) entry which is preliminary data.</text>
</comment>
<feature type="chain" id="PRO_5046126790" evidence="1">
    <location>
        <begin position="22"/>
        <end position="116"/>
    </location>
</feature>
<keyword evidence="4" id="KW-1185">Reference proteome</keyword>
<organism evidence="3 4">
    <name type="scientific">Sphingobacterium bambusae</name>
    <dbReference type="NCBI Taxonomy" id="662858"/>
    <lineage>
        <taxon>Bacteria</taxon>
        <taxon>Pseudomonadati</taxon>
        <taxon>Bacteroidota</taxon>
        <taxon>Sphingobacteriia</taxon>
        <taxon>Sphingobacteriales</taxon>
        <taxon>Sphingobacteriaceae</taxon>
        <taxon>Sphingobacterium</taxon>
    </lineage>
</organism>
<feature type="signal peptide" evidence="1">
    <location>
        <begin position="1"/>
        <end position="21"/>
    </location>
</feature>
<dbReference type="RefSeq" id="WP_320182574.1">
    <property type="nucleotide sequence ID" value="NZ_CP138332.1"/>
</dbReference>
<gene>
    <name evidence="3" type="ORF">ACFS7Y_05730</name>
</gene>